<proteinExistence type="predicted"/>
<evidence type="ECO:0000313" key="2">
    <source>
        <dbReference type="Proteomes" id="UP001320706"/>
    </source>
</evidence>
<sequence length="237" mass="26307">MQGRAESNDRKVVKKAQWQDDPADVPEDWPASVQYLRRPRLSSAVTPDLQKALRTPTRATAGYAKVAEPGSPNPLVRIIPITAPTHPAYGQHGLFATERLPPDSFILTYNGLLHTNDLSDTDLESNYDISMDRELGLSVDATHMGNEARFINDYRRVNEAPNAEFKDVWLAFDTVLDKAWLSIALTSRTGPRRVPDSPPNYPWTSLLWACPASRKPLEHIISLASKQTGKPGTLGPL</sequence>
<dbReference type="EMBL" id="JAMKPW020000022">
    <property type="protein sequence ID" value="KAK8206537.1"/>
    <property type="molecule type" value="Genomic_DNA"/>
</dbReference>
<name>A0ACC3SBV5_9PEZI</name>
<accession>A0ACC3SBV5</accession>
<organism evidence="1 2">
    <name type="scientific">Zalaria obscura</name>
    <dbReference type="NCBI Taxonomy" id="2024903"/>
    <lineage>
        <taxon>Eukaryota</taxon>
        <taxon>Fungi</taxon>
        <taxon>Dikarya</taxon>
        <taxon>Ascomycota</taxon>
        <taxon>Pezizomycotina</taxon>
        <taxon>Dothideomycetes</taxon>
        <taxon>Dothideomycetidae</taxon>
        <taxon>Dothideales</taxon>
        <taxon>Zalariaceae</taxon>
        <taxon>Zalaria</taxon>
    </lineage>
</organism>
<protein>
    <submittedName>
        <fullName evidence="1">Uncharacterized protein</fullName>
    </submittedName>
</protein>
<gene>
    <name evidence="1" type="ORF">M8818_004370</name>
</gene>
<evidence type="ECO:0000313" key="1">
    <source>
        <dbReference type="EMBL" id="KAK8206537.1"/>
    </source>
</evidence>
<keyword evidence="2" id="KW-1185">Reference proteome</keyword>
<comment type="caution">
    <text evidence="1">The sequence shown here is derived from an EMBL/GenBank/DDBJ whole genome shotgun (WGS) entry which is preliminary data.</text>
</comment>
<dbReference type="Proteomes" id="UP001320706">
    <property type="component" value="Unassembled WGS sequence"/>
</dbReference>
<reference evidence="1" key="1">
    <citation type="submission" date="2024-02" db="EMBL/GenBank/DDBJ databases">
        <title>Metagenome Assembled Genome of Zalaria obscura JY119.</title>
        <authorList>
            <person name="Vighnesh L."/>
            <person name="Jagadeeshwari U."/>
            <person name="Venkata Ramana C."/>
            <person name="Sasikala C."/>
        </authorList>
    </citation>
    <scope>NUCLEOTIDE SEQUENCE</scope>
    <source>
        <strain evidence="1">JY119</strain>
    </source>
</reference>